<comment type="caution">
    <text evidence="1">The sequence shown here is derived from an EMBL/GenBank/DDBJ whole genome shotgun (WGS) entry which is preliminary data.</text>
</comment>
<keyword evidence="2" id="KW-1185">Reference proteome</keyword>
<gene>
    <name evidence="1" type="ORF">MENTE1834_LOCUS32096</name>
</gene>
<proteinExistence type="predicted"/>
<protein>
    <submittedName>
        <fullName evidence="1">Uncharacterized protein</fullName>
    </submittedName>
</protein>
<dbReference type="Proteomes" id="UP001497535">
    <property type="component" value="Unassembled WGS sequence"/>
</dbReference>
<reference evidence="1" key="1">
    <citation type="submission" date="2023-11" db="EMBL/GenBank/DDBJ databases">
        <authorList>
            <person name="Poullet M."/>
        </authorList>
    </citation>
    <scope>NUCLEOTIDE SEQUENCE</scope>
    <source>
        <strain evidence="1">E1834</strain>
    </source>
</reference>
<evidence type="ECO:0000313" key="2">
    <source>
        <dbReference type="Proteomes" id="UP001497535"/>
    </source>
</evidence>
<organism evidence="1 2">
    <name type="scientific">Meloidogyne enterolobii</name>
    <name type="common">Root-knot nematode worm</name>
    <name type="synonym">Meloidogyne mayaguensis</name>
    <dbReference type="NCBI Taxonomy" id="390850"/>
    <lineage>
        <taxon>Eukaryota</taxon>
        <taxon>Metazoa</taxon>
        <taxon>Ecdysozoa</taxon>
        <taxon>Nematoda</taxon>
        <taxon>Chromadorea</taxon>
        <taxon>Rhabditida</taxon>
        <taxon>Tylenchina</taxon>
        <taxon>Tylenchomorpha</taxon>
        <taxon>Tylenchoidea</taxon>
        <taxon>Meloidogynidae</taxon>
        <taxon>Meloidogyninae</taxon>
        <taxon>Meloidogyne</taxon>
    </lineage>
</organism>
<sequence length="248" mass="29482">MKLSSFVTVLMLNWILWTSIISTPEKGVEKDYTAKDHSKILNDGAESSADPQIQKYRETLKPKLKNTEKDTDNGGNKVSNKSEYMKTYRQKNRQRLSEYNRNYKKINKEHINKERNKYMKFYRQNNNENMNKKRRIYYQNNKEKLNEYRRKWRQNKKNVQSDNNEGTSFVNPQTGDFTNLVKLSIVCEEEGNLFNQEKKGCNNDKDGQNQIEVEEPNKILDDDTADLNKKIHPFDLNEKPKDEEMGDY</sequence>
<name>A0ACB1A076_MELEN</name>
<dbReference type="EMBL" id="CAVMJV010000054">
    <property type="protein sequence ID" value="CAK5084695.1"/>
    <property type="molecule type" value="Genomic_DNA"/>
</dbReference>
<accession>A0ACB1A076</accession>
<evidence type="ECO:0000313" key="1">
    <source>
        <dbReference type="EMBL" id="CAK5084695.1"/>
    </source>
</evidence>